<dbReference type="SUPFAM" id="SSF57196">
    <property type="entry name" value="EGF/Laminin"/>
    <property type="match status" value="1"/>
</dbReference>
<keyword evidence="5" id="KW-0732">Signal</keyword>
<dbReference type="PROSITE" id="PS00022">
    <property type="entry name" value="EGF_1"/>
    <property type="match status" value="1"/>
</dbReference>
<dbReference type="PROSITE" id="PS50026">
    <property type="entry name" value="EGF_3"/>
    <property type="match status" value="1"/>
</dbReference>
<dbReference type="InterPro" id="IPR000742">
    <property type="entry name" value="EGF"/>
</dbReference>
<keyword evidence="1" id="KW-0433">Leucine-rich repeat</keyword>
<evidence type="ECO:0000256" key="2">
    <source>
        <dbReference type="ARBA" id="ARBA00022737"/>
    </source>
</evidence>
<evidence type="ECO:0000313" key="7">
    <source>
        <dbReference type="EnsemblMetazoa" id="CLYHEMP007175.1"/>
    </source>
</evidence>
<dbReference type="PROSITE" id="PS01186">
    <property type="entry name" value="EGF_2"/>
    <property type="match status" value="1"/>
</dbReference>
<keyword evidence="4" id="KW-1133">Transmembrane helix</keyword>
<keyword evidence="8" id="KW-1185">Reference proteome</keyword>
<keyword evidence="4" id="KW-0472">Membrane</keyword>
<dbReference type="SMART" id="SM00181">
    <property type="entry name" value="EGF"/>
    <property type="match status" value="1"/>
</dbReference>
<dbReference type="InterPro" id="IPR050541">
    <property type="entry name" value="LRR_TM_domain-containing"/>
</dbReference>
<dbReference type="GO" id="GO:0005886">
    <property type="term" value="C:plasma membrane"/>
    <property type="evidence" value="ECO:0007669"/>
    <property type="project" value="TreeGrafter"/>
</dbReference>
<dbReference type="AlphaFoldDB" id="A0A7M5VAZ5"/>
<dbReference type="OrthoDB" id="5953842at2759"/>
<dbReference type="PANTHER" id="PTHR24369">
    <property type="entry name" value="ANTIGEN BSP, PUTATIVE-RELATED"/>
    <property type="match status" value="1"/>
</dbReference>
<reference evidence="7" key="1">
    <citation type="submission" date="2021-01" db="UniProtKB">
        <authorList>
            <consortium name="EnsemblMetazoa"/>
        </authorList>
    </citation>
    <scope>IDENTIFICATION</scope>
</reference>
<keyword evidence="3" id="KW-1015">Disulfide bond</keyword>
<dbReference type="Proteomes" id="UP000594262">
    <property type="component" value="Unplaced"/>
</dbReference>
<evidence type="ECO:0000256" key="4">
    <source>
        <dbReference type="SAM" id="Phobius"/>
    </source>
</evidence>
<dbReference type="SUPFAM" id="SSF52058">
    <property type="entry name" value="L domain-like"/>
    <property type="match status" value="1"/>
</dbReference>
<sequence>MTCRLTTVLFFIVQAFLVVSSAVSCPPKCICTPKVVNCEDKGLTNANLTTIVSQMSNETEVLYLGRNELTDFSLHVFENLTALMELELDNNKLKRVPDNRFGYVKRLKVLNMEYNSLTALNGDDFKGYGWLHVLFLSNNNLVSLTKNDLKYLVHLREIHLDNNHIHGVLDQTFHFNRDLHQISIVNNIVTRLVPGLFDHLTYLEEVFLYGNQLTFIPDFIISMNQRLKRIEFSHNRISEISEYAFANMSNIGTVDIDLSYNTISTFQVSSFAFSGELYVAIDANLWHCSCPFLAAVQKVSHQDHVIFEGGICQSPSKLIDRAIDVTSLSPNQVGCNLCDIADCMNGADCTVNVEKKTFQCYCKYGFEGRYCEKRKSVTEVCGNHTCPESQVCVPVDYRSYVCMCLNENGAKMVCDGKIDSEQPSVLVWVISGVCIVVIVTAVVVFVLFLRRRRNKHQRNILIDENDDNEDL</sequence>
<feature type="domain" description="EGF-like" evidence="6">
    <location>
        <begin position="336"/>
        <end position="372"/>
    </location>
</feature>
<feature type="disulfide bond" evidence="3">
    <location>
        <begin position="343"/>
        <end position="360"/>
    </location>
</feature>
<dbReference type="InterPro" id="IPR003591">
    <property type="entry name" value="Leu-rich_rpt_typical-subtyp"/>
</dbReference>
<keyword evidence="4" id="KW-0812">Transmembrane</keyword>
<dbReference type="InterPro" id="IPR001611">
    <property type="entry name" value="Leu-rich_rpt"/>
</dbReference>
<feature type="disulfide bond" evidence="3">
    <location>
        <begin position="362"/>
        <end position="371"/>
    </location>
</feature>
<dbReference type="SMART" id="SM00369">
    <property type="entry name" value="LRR_TYP"/>
    <property type="match status" value="6"/>
</dbReference>
<dbReference type="Pfam" id="PF13855">
    <property type="entry name" value="LRR_8"/>
    <property type="match status" value="2"/>
</dbReference>
<dbReference type="GeneID" id="136801966"/>
<dbReference type="PROSITE" id="PS51257">
    <property type="entry name" value="PROKAR_LIPOPROTEIN"/>
    <property type="match status" value="1"/>
</dbReference>
<proteinExistence type="predicted"/>
<dbReference type="PANTHER" id="PTHR24369:SF193">
    <property type="entry name" value="LEUCINE RICH REPEAT CONTAINING 8 VRAC SUBUNIT C"/>
    <property type="match status" value="1"/>
</dbReference>
<dbReference type="InterPro" id="IPR032675">
    <property type="entry name" value="LRR_dom_sf"/>
</dbReference>
<organism evidence="7 8">
    <name type="scientific">Clytia hemisphaerica</name>
    <dbReference type="NCBI Taxonomy" id="252671"/>
    <lineage>
        <taxon>Eukaryota</taxon>
        <taxon>Metazoa</taxon>
        <taxon>Cnidaria</taxon>
        <taxon>Hydrozoa</taxon>
        <taxon>Hydroidolina</taxon>
        <taxon>Leptothecata</taxon>
        <taxon>Obeliida</taxon>
        <taxon>Clytiidae</taxon>
        <taxon>Clytia</taxon>
    </lineage>
</organism>
<evidence type="ECO:0000259" key="6">
    <source>
        <dbReference type="PROSITE" id="PS50026"/>
    </source>
</evidence>
<dbReference type="EnsemblMetazoa" id="CLYHEMT007175.1">
    <property type="protein sequence ID" value="CLYHEMP007175.1"/>
    <property type="gene ID" value="CLYHEMG007175"/>
</dbReference>
<comment type="caution">
    <text evidence="3">Lacks conserved residue(s) required for the propagation of feature annotation.</text>
</comment>
<evidence type="ECO:0000256" key="1">
    <source>
        <dbReference type="ARBA" id="ARBA00022614"/>
    </source>
</evidence>
<name>A0A7M5VAZ5_9CNID</name>
<dbReference type="Gene3D" id="2.10.25.10">
    <property type="entry name" value="Laminin"/>
    <property type="match status" value="1"/>
</dbReference>
<evidence type="ECO:0000256" key="3">
    <source>
        <dbReference type="PROSITE-ProRule" id="PRU00076"/>
    </source>
</evidence>
<dbReference type="RefSeq" id="XP_066914764.1">
    <property type="nucleotide sequence ID" value="XM_067058663.1"/>
</dbReference>
<feature type="transmembrane region" description="Helical" evidence="4">
    <location>
        <begin position="425"/>
        <end position="449"/>
    </location>
</feature>
<evidence type="ECO:0000256" key="5">
    <source>
        <dbReference type="SAM" id="SignalP"/>
    </source>
</evidence>
<feature type="chain" id="PRO_5029541660" description="EGF-like domain-containing protein" evidence="5">
    <location>
        <begin position="23"/>
        <end position="471"/>
    </location>
</feature>
<protein>
    <recommendedName>
        <fullName evidence="6">EGF-like domain-containing protein</fullName>
    </recommendedName>
</protein>
<keyword evidence="2" id="KW-0677">Repeat</keyword>
<feature type="signal peptide" evidence="5">
    <location>
        <begin position="1"/>
        <end position="22"/>
    </location>
</feature>
<dbReference type="Gene3D" id="3.80.10.10">
    <property type="entry name" value="Ribonuclease Inhibitor"/>
    <property type="match status" value="2"/>
</dbReference>
<accession>A0A7M5VAZ5</accession>
<keyword evidence="3" id="KW-0245">EGF-like domain</keyword>
<evidence type="ECO:0000313" key="8">
    <source>
        <dbReference type="Proteomes" id="UP000594262"/>
    </source>
</evidence>